<dbReference type="PROSITE" id="PS51819">
    <property type="entry name" value="VOC"/>
    <property type="match status" value="1"/>
</dbReference>
<dbReference type="STRING" id="1224947.SAMN05216480_10949"/>
<sequence length="174" mass="19412">MMEKTKISRGIDHIGITVPNVNDASDFLIKAFDAEVLYDVQPENDKPMEGKLTEQQLGIPKGAKIVHMRLVQIGESATIELFEFENTNQNDPAKLNDYGLQHFCLYTDDIETAAKQFEIAGGELLSEIHPLAGVEDAPRNKGVYGKTPWGSLLELITYPDGLADPELQRWTPEK</sequence>
<evidence type="ECO:0000256" key="1">
    <source>
        <dbReference type="ARBA" id="ARBA00022723"/>
    </source>
</evidence>
<dbReference type="AlphaFoldDB" id="A0A1I7HGQ2"/>
<feature type="domain" description="VOC" evidence="2">
    <location>
        <begin position="10"/>
        <end position="158"/>
    </location>
</feature>
<dbReference type="EMBL" id="FPBK01000009">
    <property type="protein sequence ID" value="SFU59841.1"/>
    <property type="molecule type" value="Genomic_DNA"/>
</dbReference>
<dbReference type="GO" id="GO:0051213">
    <property type="term" value="F:dioxygenase activity"/>
    <property type="evidence" value="ECO:0007669"/>
    <property type="project" value="UniProtKB-KW"/>
</dbReference>
<proteinExistence type="predicted"/>
<dbReference type="Pfam" id="PF13669">
    <property type="entry name" value="Glyoxalase_4"/>
    <property type="match status" value="1"/>
</dbReference>
<dbReference type="OrthoDB" id="2613830at2"/>
<dbReference type="PANTHER" id="PTHR43048:SF6">
    <property type="entry name" value="BLR8189 PROTEIN"/>
    <property type="match status" value="1"/>
</dbReference>
<dbReference type="InterPro" id="IPR029068">
    <property type="entry name" value="Glyas_Bleomycin-R_OHBP_Dase"/>
</dbReference>
<gene>
    <name evidence="3" type="ORF">SAMN05216480_10949</name>
</gene>
<dbReference type="GO" id="GO:0046872">
    <property type="term" value="F:metal ion binding"/>
    <property type="evidence" value="ECO:0007669"/>
    <property type="project" value="UniProtKB-KW"/>
</dbReference>
<evidence type="ECO:0000313" key="4">
    <source>
        <dbReference type="Proteomes" id="UP000199138"/>
    </source>
</evidence>
<dbReference type="Proteomes" id="UP000199138">
    <property type="component" value="Unassembled WGS sequence"/>
</dbReference>
<dbReference type="SUPFAM" id="SSF54593">
    <property type="entry name" value="Glyoxalase/Bleomycin resistance protein/Dihydroxybiphenyl dioxygenase"/>
    <property type="match status" value="1"/>
</dbReference>
<keyword evidence="1" id="KW-0479">Metal-binding</keyword>
<keyword evidence="4" id="KW-1185">Reference proteome</keyword>
<evidence type="ECO:0000259" key="2">
    <source>
        <dbReference type="PROSITE" id="PS51819"/>
    </source>
</evidence>
<reference evidence="3 4" key="1">
    <citation type="submission" date="2016-10" db="EMBL/GenBank/DDBJ databases">
        <authorList>
            <person name="de Groot N.N."/>
        </authorList>
    </citation>
    <scope>NUCLEOTIDE SEQUENCE [LARGE SCALE GENOMIC DNA]</scope>
    <source>
        <strain evidence="3 4">CGMCC 1.12333</strain>
    </source>
</reference>
<dbReference type="InterPro" id="IPR037523">
    <property type="entry name" value="VOC_core"/>
</dbReference>
<protein>
    <submittedName>
        <fullName evidence="3">Catechol 2,3-dioxygenase</fullName>
    </submittedName>
</protein>
<dbReference type="InterPro" id="IPR051785">
    <property type="entry name" value="MMCE/EMCE_epimerase"/>
</dbReference>
<organism evidence="3 4">
    <name type="scientific">Pustulibacterium marinum</name>
    <dbReference type="NCBI Taxonomy" id="1224947"/>
    <lineage>
        <taxon>Bacteria</taxon>
        <taxon>Pseudomonadati</taxon>
        <taxon>Bacteroidota</taxon>
        <taxon>Flavobacteriia</taxon>
        <taxon>Flavobacteriales</taxon>
        <taxon>Flavobacteriaceae</taxon>
        <taxon>Pustulibacterium</taxon>
    </lineage>
</organism>
<accession>A0A1I7HGQ2</accession>
<evidence type="ECO:0000313" key="3">
    <source>
        <dbReference type="EMBL" id="SFU59841.1"/>
    </source>
</evidence>
<name>A0A1I7HGQ2_9FLAO</name>
<dbReference type="PANTHER" id="PTHR43048">
    <property type="entry name" value="METHYLMALONYL-COA EPIMERASE"/>
    <property type="match status" value="1"/>
</dbReference>
<dbReference type="GO" id="GO:0004493">
    <property type="term" value="F:methylmalonyl-CoA epimerase activity"/>
    <property type="evidence" value="ECO:0007669"/>
    <property type="project" value="TreeGrafter"/>
</dbReference>
<keyword evidence="3" id="KW-0223">Dioxygenase</keyword>
<dbReference type="GO" id="GO:0046491">
    <property type="term" value="P:L-methylmalonyl-CoA metabolic process"/>
    <property type="evidence" value="ECO:0007669"/>
    <property type="project" value="TreeGrafter"/>
</dbReference>
<keyword evidence="3" id="KW-0560">Oxidoreductase</keyword>
<dbReference type="Gene3D" id="3.10.180.10">
    <property type="entry name" value="2,3-Dihydroxybiphenyl 1,2-Dioxygenase, domain 1"/>
    <property type="match status" value="1"/>
</dbReference>